<dbReference type="PANTHER" id="PTHR43652">
    <property type="entry name" value="BASIC AMINO ACID ANTIPORTER YFCC-RELATED"/>
    <property type="match status" value="1"/>
</dbReference>
<feature type="transmembrane region" description="Helical" evidence="6">
    <location>
        <begin position="262"/>
        <end position="281"/>
    </location>
</feature>
<keyword evidence="8" id="KW-1185">Reference proteome</keyword>
<evidence type="ECO:0000256" key="6">
    <source>
        <dbReference type="SAM" id="Phobius"/>
    </source>
</evidence>
<feature type="transmembrane region" description="Helical" evidence="6">
    <location>
        <begin position="445"/>
        <end position="466"/>
    </location>
</feature>
<evidence type="ECO:0000256" key="5">
    <source>
        <dbReference type="ARBA" id="ARBA00023136"/>
    </source>
</evidence>
<dbReference type="PANTHER" id="PTHR43652:SF2">
    <property type="entry name" value="BASIC AMINO ACID ANTIPORTER YFCC-RELATED"/>
    <property type="match status" value="1"/>
</dbReference>
<dbReference type="KEGG" id="cpor:BED41_00760"/>
<feature type="transmembrane region" description="Helical" evidence="6">
    <location>
        <begin position="287"/>
        <end position="305"/>
    </location>
</feature>
<evidence type="ECO:0000256" key="2">
    <source>
        <dbReference type="ARBA" id="ARBA00022475"/>
    </source>
</evidence>
<feature type="transmembrane region" description="Helical" evidence="6">
    <location>
        <begin position="121"/>
        <end position="141"/>
    </location>
</feature>
<evidence type="ECO:0000313" key="7">
    <source>
        <dbReference type="EMBL" id="ANZ43760.1"/>
    </source>
</evidence>
<evidence type="ECO:0000256" key="3">
    <source>
        <dbReference type="ARBA" id="ARBA00022692"/>
    </source>
</evidence>
<feature type="transmembrane region" description="Helical" evidence="6">
    <location>
        <begin position="147"/>
        <end position="170"/>
    </location>
</feature>
<dbReference type="GO" id="GO:0005886">
    <property type="term" value="C:plasma membrane"/>
    <property type="evidence" value="ECO:0007669"/>
    <property type="project" value="UniProtKB-SubCell"/>
</dbReference>
<accession>A0A1B2I1C5</accession>
<feature type="transmembrane region" description="Helical" evidence="6">
    <location>
        <begin position="317"/>
        <end position="338"/>
    </location>
</feature>
<dbReference type="InterPro" id="IPR051679">
    <property type="entry name" value="DASS-Related_Transporters"/>
</dbReference>
<feature type="transmembrane region" description="Helical" evidence="6">
    <location>
        <begin position="206"/>
        <end position="225"/>
    </location>
</feature>
<feature type="transmembrane region" description="Helical" evidence="6">
    <location>
        <begin position="415"/>
        <end position="433"/>
    </location>
</feature>
<keyword evidence="5 6" id="KW-0472">Membrane</keyword>
<keyword evidence="2" id="KW-1003">Cell membrane</keyword>
<dbReference type="GeneID" id="83056381"/>
<dbReference type="STRING" id="1197717.BED41_00760"/>
<dbReference type="EMBL" id="CP016757">
    <property type="protein sequence ID" value="ANZ43760.1"/>
    <property type="molecule type" value="Genomic_DNA"/>
</dbReference>
<evidence type="ECO:0008006" key="9">
    <source>
        <dbReference type="Google" id="ProtNLM"/>
    </source>
</evidence>
<dbReference type="RefSeq" id="WP_066741815.1">
    <property type="nucleotide sequence ID" value="NZ_CP016757.1"/>
</dbReference>
<feature type="transmembrane region" description="Helical" evidence="6">
    <location>
        <begin position="358"/>
        <end position="378"/>
    </location>
</feature>
<keyword evidence="4 6" id="KW-1133">Transmembrane helix</keyword>
<evidence type="ECO:0000256" key="1">
    <source>
        <dbReference type="ARBA" id="ARBA00004651"/>
    </source>
</evidence>
<proteinExistence type="predicted"/>
<sequence>MKDNTQTTEIKTKGFRVPHVWTIILFCLILAGIMTYIVPAGVYDRVEVAGRQVIDPTTFHLVEPSPVAPFDWFVCIIDGLTASMAIMSMIWFTIAATDVYTESGTLHKMVGWIIKVCRGNYLLVMGALMAFFAVRGAMGAFELHIPFVPMTIALALACGCDVMTGLAIAMIPTFAAFAYGPINVYTVAVAQGIAGLPVYSAMTFRVVIWLVMMVVTFWFVLRYAAKVKGDPSASVTGFTNPSAANIDIAALQKEKMTGRQKLLMFMLLATIGLQMVGPMLWKWSFAEIGALWLISGIIAGVVAGFNNERICDIMGKACAGVFVGVVCIGFARAVSVVLTKGNILDTVIYGLSIPLKQIPSSLSALGMLIIQAIINFFIPSGSGQAAVTMPIMAPLADVVGLTRQTAVMAFQLGDGLTNMVIPTMGALVVYIGVAKVPFSTYFKWVLPLYAMLMGIGAAGLLVATFIKLGPF</sequence>
<evidence type="ECO:0000256" key="4">
    <source>
        <dbReference type="ARBA" id="ARBA00022989"/>
    </source>
</evidence>
<comment type="subcellular location">
    <subcellularLocation>
        <location evidence="1">Cell membrane</location>
        <topology evidence="1">Multi-pass membrane protein</topology>
    </subcellularLocation>
</comment>
<feature type="transmembrane region" description="Helical" evidence="6">
    <location>
        <begin position="70"/>
        <end position="100"/>
    </location>
</feature>
<name>A0A1B2I1C5_9BACT</name>
<dbReference type="InterPro" id="IPR018385">
    <property type="entry name" value="C4_dicarb_anaerob_car-like"/>
</dbReference>
<evidence type="ECO:0000313" key="8">
    <source>
        <dbReference type="Proteomes" id="UP000093044"/>
    </source>
</evidence>
<reference evidence="7" key="1">
    <citation type="submission" date="2016-08" db="EMBL/GenBank/DDBJ databases">
        <title>Complete genome of Cloacibacillus porcorum.</title>
        <authorList>
            <person name="Looft T."/>
            <person name="Bayles D.O."/>
            <person name="Alt D.P."/>
        </authorList>
    </citation>
    <scope>NUCLEOTIDE SEQUENCE [LARGE SCALE GENOMIC DNA]</scope>
    <source>
        <strain evidence="7">CL-84</strain>
    </source>
</reference>
<dbReference type="Proteomes" id="UP000093044">
    <property type="component" value="Chromosome"/>
</dbReference>
<keyword evidence="3 6" id="KW-0812">Transmembrane</keyword>
<organism evidence="7 8">
    <name type="scientific">Cloacibacillus porcorum</name>
    <dbReference type="NCBI Taxonomy" id="1197717"/>
    <lineage>
        <taxon>Bacteria</taxon>
        <taxon>Thermotogati</taxon>
        <taxon>Synergistota</taxon>
        <taxon>Synergistia</taxon>
        <taxon>Synergistales</taxon>
        <taxon>Synergistaceae</taxon>
        <taxon>Cloacibacillus</taxon>
    </lineage>
</organism>
<dbReference type="AlphaFoldDB" id="A0A1B2I1C5"/>
<dbReference type="OrthoDB" id="2668at2"/>
<dbReference type="Pfam" id="PF03606">
    <property type="entry name" value="DcuC"/>
    <property type="match status" value="1"/>
</dbReference>
<feature type="transmembrane region" description="Helical" evidence="6">
    <location>
        <begin position="20"/>
        <end position="38"/>
    </location>
</feature>
<protein>
    <recommendedName>
        <fullName evidence="9">C4-dicarboxylate ABC transporter</fullName>
    </recommendedName>
</protein>
<gene>
    <name evidence="7" type="ORF">BED41_00760</name>
</gene>